<accession>A0A371B4Y6</accession>
<evidence type="ECO:0000313" key="4">
    <source>
        <dbReference type="Proteomes" id="UP000263833"/>
    </source>
</evidence>
<dbReference type="Pfam" id="PF01345">
    <property type="entry name" value="DUF11"/>
    <property type="match status" value="2"/>
</dbReference>
<dbReference type="InterPro" id="IPR051172">
    <property type="entry name" value="Chlamydia_OmcB"/>
</dbReference>
<protein>
    <submittedName>
        <fullName evidence="3">DUF11 domain-containing protein</fullName>
    </submittedName>
</protein>
<dbReference type="PANTHER" id="PTHR34819">
    <property type="entry name" value="LARGE CYSTEINE-RICH PERIPLASMIC PROTEIN OMCB"/>
    <property type="match status" value="1"/>
</dbReference>
<dbReference type="NCBIfam" id="TIGR01451">
    <property type="entry name" value="B_ant_repeat"/>
    <property type="match status" value="2"/>
</dbReference>
<keyword evidence="4" id="KW-1185">Reference proteome</keyword>
<gene>
    <name evidence="3" type="ORF">DXH95_11875</name>
</gene>
<dbReference type="AlphaFoldDB" id="A0A371B4Y6"/>
<dbReference type="Pfam" id="PF20009">
    <property type="entry name" value="GEVED"/>
    <property type="match status" value="1"/>
</dbReference>
<proteinExistence type="predicted"/>
<sequence>MSDKFQIEAKSMEHDPRAQLRTWLHALFAAILCLCAGFANANQTPSSSSGTGPVTKTYPGTTTMQVTLSGSNAVIFDDAIALNAIGGVTSAQLSPAISATTDSIEIDVSPSGCSTATLRCANRGVMTLTFSQPVTNPIIHISGLGANRSSTTLFHTSLVMTSWTASAKPTFTVTNSNGNLSISGDEIRSTTINGQPSCTTTNKAGCGSVRMNGTITSVTFQLDMLMGGSGTATNVDGWNFTVSLDEDFGDAPASYDPTAAASHIVGGYYLGAGVSVENAAVTNVLATPVTPSPIANATASSDANDDGATFGTLVRGVASTIDVAVTGSGGRLQGWIDWAGDGVFTTAGDQIATNAIDGGAGDTDGVANGVIRLSVTPPTGTTQVTRFARFRWSAASGVGPTGRATVGEVEDYQVTIYPQRADLSLTKTVSNSNPTNGSTVNYVLTVISAASPTSTETATGITVQDTLPSGFSFVSATGTGTYNGGTGVWSVGSLAPGASASITITGTVTATTGTVTNVAQVTASSLTDPDSTPNNGVSSEDDYATAGFTVATAMAAPVCPVGTTQQIISNGTFASGTGPSWTNWSASAIWTGTGVASVNNDTTSGTLTQSGLSGLNFGPGSGGGAVIQLSQWWRNGAPATGSTSAQLTVSVAGTPYARITTDPSGGTTASVTYLNGASGNLTTITEFTYTGWRINLPSTVSGTGALTFTHAPGGGTSDDFEIDNVTLYTCQPGQLTVTKISSVLSDGVSTTNPKAIPGAVVRYCILVENTGPVPASNVVATDSLPANVTFVAGSMASGGSCAATLTAEDDDGSGADESDPIGMSIAGTTVTGITSALAVGAGFAMVLHATVN</sequence>
<dbReference type="InterPro" id="IPR047589">
    <property type="entry name" value="DUF11_rpt"/>
</dbReference>
<evidence type="ECO:0000259" key="2">
    <source>
        <dbReference type="PROSITE" id="PS50835"/>
    </source>
</evidence>
<name>A0A371B4Y6_9SPHN</name>
<dbReference type="InterPro" id="IPR001434">
    <property type="entry name" value="OmcB-like_DUF11"/>
</dbReference>
<dbReference type="InterPro" id="IPR045474">
    <property type="entry name" value="GEVED"/>
</dbReference>
<dbReference type="PANTHER" id="PTHR34819:SF3">
    <property type="entry name" value="CELL SURFACE PROTEIN"/>
    <property type="match status" value="1"/>
</dbReference>
<dbReference type="OrthoDB" id="5400913at2"/>
<dbReference type="RefSeq" id="WP_115549751.1">
    <property type="nucleotide sequence ID" value="NZ_QRGP01000002.1"/>
</dbReference>
<feature type="chain" id="PRO_5016786045" evidence="1">
    <location>
        <begin position="42"/>
        <end position="852"/>
    </location>
</feature>
<dbReference type="InterPro" id="IPR007110">
    <property type="entry name" value="Ig-like_dom"/>
</dbReference>
<dbReference type="Proteomes" id="UP000263833">
    <property type="component" value="Unassembled WGS sequence"/>
</dbReference>
<dbReference type="PROSITE" id="PS50835">
    <property type="entry name" value="IG_LIKE"/>
    <property type="match status" value="1"/>
</dbReference>
<comment type="caution">
    <text evidence="3">The sequence shown here is derived from an EMBL/GenBank/DDBJ whole genome shotgun (WGS) entry which is preliminary data.</text>
</comment>
<reference evidence="4" key="1">
    <citation type="submission" date="2018-08" db="EMBL/GenBank/DDBJ databases">
        <authorList>
            <person name="Kim S.-J."/>
            <person name="Jung G.-Y."/>
        </authorList>
    </citation>
    <scope>NUCLEOTIDE SEQUENCE [LARGE SCALE GENOMIC DNA]</scope>
    <source>
        <strain evidence="4">GY_G</strain>
    </source>
</reference>
<organism evidence="3 4">
    <name type="scientific">Sphingorhabdus pulchriflava</name>
    <dbReference type="NCBI Taxonomy" id="2292257"/>
    <lineage>
        <taxon>Bacteria</taxon>
        <taxon>Pseudomonadati</taxon>
        <taxon>Pseudomonadota</taxon>
        <taxon>Alphaproteobacteria</taxon>
        <taxon>Sphingomonadales</taxon>
        <taxon>Sphingomonadaceae</taxon>
        <taxon>Sphingorhabdus</taxon>
    </lineage>
</organism>
<keyword evidence="1" id="KW-0732">Signal</keyword>
<dbReference type="Gene3D" id="2.60.40.1170">
    <property type="entry name" value="Mu homology domain, subdomain B"/>
    <property type="match status" value="1"/>
</dbReference>
<feature type="domain" description="Ig-like" evidence="2">
    <location>
        <begin position="95"/>
        <end position="216"/>
    </location>
</feature>
<dbReference type="EMBL" id="QRGP01000002">
    <property type="protein sequence ID" value="RDV02648.1"/>
    <property type="molecule type" value="Genomic_DNA"/>
</dbReference>
<evidence type="ECO:0000313" key="3">
    <source>
        <dbReference type="EMBL" id="RDV02648.1"/>
    </source>
</evidence>
<evidence type="ECO:0000256" key="1">
    <source>
        <dbReference type="SAM" id="SignalP"/>
    </source>
</evidence>
<feature type="signal peptide" evidence="1">
    <location>
        <begin position="1"/>
        <end position="41"/>
    </location>
</feature>